<protein>
    <recommendedName>
        <fullName evidence="3">F-box domain-containing protein</fullName>
    </recommendedName>
</protein>
<organism evidence="1 2">
    <name type="scientific">Cronartium quercuum f. sp. fusiforme G11</name>
    <dbReference type="NCBI Taxonomy" id="708437"/>
    <lineage>
        <taxon>Eukaryota</taxon>
        <taxon>Fungi</taxon>
        <taxon>Dikarya</taxon>
        <taxon>Basidiomycota</taxon>
        <taxon>Pucciniomycotina</taxon>
        <taxon>Pucciniomycetes</taxon>
        <taxon>Pucciniales</taxon>
        <taxon>Coleosporiaceae</taxon>
        <taxon>Cronartium</taxon>
    </lineage>
</organism>
<accession>A0A9P6TAH4</accession>
<gene>
    <name evidence="1" type="ORF">CROQUDRAFT_133851</name>
</gene>
<dbReference type="AlphaFoldDB" id="A0A9P6TAH4"/>
<evidence type="ECO:0000313" key="2">
    <source>
        <dbReference type="Proteomes" id="UP000886653"/>
    </source>
</evidence>
<keyword evidence="2" id="KW-1185">Reference proteome</keyword>
<sequence>MSPPPNKRPTSRTLKKCSNKSINKLSISNLPIDILVQIIEYVSSNVSFENIQLASIRLTRATIVSPGLGQIPYINFLHNHTPILNGLQALGSVNKLFYELCRPRLWSHIHLPSQYSIPIDWYLNHILSKHGPLVKNLSFNLSPDCCLGPKPSTRHQSAKHIYDNTTKTRLPPASGDHGPVTVAHMAQRGREPLSAQSATRLVVLCPNLQSLTLHLPPIEIDRHAGRAKYNLQTVLLSLVPHLTGLEHLAIDQTGPLPMPDQCMSKVIRQLPLLRSLSLSNLVSSPQNRDSDSFGWALSRLQHLNQLHLFFVNSAHKSWCDYPWPKSIQELRLERCGVLSPIDTYQLIQSMAPNVIRLALGYGFDSEVERGFEHRFDLPELSELTLDVRAPPELTICFKNCHQLRRLKYNRPTMADWDILNELVPSSTWPNLRHIDLRRGPIEFRASESFKEFCIEAGIELLLKGSPKPTGSDWDWWDEEEEEEEGETIGIAELDHAFENEDFQVDGIDDDDDDDILPYSAAMLVFLYLYLEEAGGDV</sequence>
<evidence type="ECO:0008006" key="3">
    <source>
        <dbReference type="Google" id="ProtNLM"/>
    </source>
</evidence>
<evidence type="ECO:0000313" key="1">
    <source>
        <dbReference type="EMBL" id="KAG0145222.1"/>
    </source>
</evidence>
<proteinExistence type="predicted"/>
<dbReference type="Gene3D" id="3.80.10.10">
    <property type="entry name" value="Ribonuclease Inhibitor"/>
    <property type="match status" value="1"/>
</dbReference>
<dbReference type="InterPro" id="IPR032675">
    <property type="entry name" value="LRR_dom_sf"/>
</dbReference>
<dbReference type="EMBL" id="MU167280">
    <property type="protein sequence ID" value="KAG0145222.1"/>
    <property type="molecule type" value="Genomic_DNA"/>
</dbReference>
<reference evidence="1" key="1">
    <citation type="submission" date="2013-11" db="EMBL/GenBank/DDBJ databases">
        <title>Genome sequence of the fusiform rust pathogen reveals effectors for host alternation and coevolution with pine.</title>
        <authorList>
            <consortium name="DOE Joint Genome Institute"/>
            <person name="Smith K."/>
            <person name="Pendleton A."/>
            <person name="Kubisiak T."/>
            <person name="Anderson C."/>
            <person name="Salamov A."/>
            <person name="Aerts A."/>
            <person name="Riley R."/>
            <person name="Clum A."/>
            <person name="Lindquist E."/>
            <person name="Ence D."/>
            <person name="Campbell M."/>
            <person name="Kronenberg Z."/>
            <person name="Feau N."/>
            <person name="Dhillon B."/>
            <person name="Hamelin R."/>
            <person name="Burleigh J."/>
            <person name="Smith J."/>
            <person name="Yandell M."/>
            <person name="Nelson C."/>
            <person name="Grigoriev I."/>
            <person name="Davis J."/>
        </authorList>
    </citation>
    <scope>NUCLEOTIDE SEQUENCE</scope>
    <source>
        <strain evidence="1">G11</strain>
    </source>
</reference>
<name>A0A9P6TAH4_9BASI</name>
<dbReference type="Proteomes" id="UP000886653">
    <property type="component" value="Unassembled WGS sequence"/>
</dbReference>
<comment type="caution">
    <text evidence="1">The sequence shown here is derived from an EMBL/GenBank/DDBJ whole genome shotgun (WGS) entry which is preliminary data.</text>
</comment>
<dbReference type="SUPFAM" id="SSF52047">
    <property type="entry name" value="RNI-like"/>
    <property type="match status" value="1"/>
</dbReference>